<dbReference type="InParanoid" id="A0A3G9J350"/>
<evidence type="ECO:0000256" key="1">
    <source>
        <dbReference type="ARBA" id="ARBA00005850"/>
    </source>
</evidence>
<dbReference type="EMBL" id="AP019309">
    <property type="protein sequence ID" value="BBH25580.1"/>
    <property type="molecule type" value="Genomic_DNA"/>
</dbReference>
<keyword evidence="3 4" id="KW-0406">Ion transport</keyword>
<dbReference type="GO" id="GO:0042777">
    <property type="term" value="P:proton motive force-driven plasma membrane ATP synthesis"/>
    <property type="evidence" value="ECO:0007669"/>
    <property type="project" value="UniProtKB-UniRule"/>
</dbReference>
<keyword evidence="6" id="KW-1185">Reference proteome</keyword>
<sequence length="209" mass="23679">MAKQVFPTKANLMATKSSLALAKLGYDLLDKKRNVLIKEMMSLLGEVKEVRDQITDSYAKAYRALEDANVSSGIISDLVENVPEDNGLHVKYRSVMGVELPRIDYEHTPIRVGYGFERANSKIDYAYICFSEVKELTVKLAEIENSVYRLANAIRQTQKRANALKNISIPQFEATVKMISEALEEKEREEFTRQKVIKGQKERAQSGEA</sequence>
<dbReference type="AlphaFoldDB" id="A0A3G9J350"/>
<dbReference type="Pfam" id="PF01813">
    <property type="entry name" value="ATP-synt_D"/>
    <property type="match status" value="1"/>
</dbReference>
<dbReference type="PANTHER" id="PTHR11671">
    <property type="entry name" value="V-TYPE ATP SYNTHASE SUBUNIT D"/>
    <property type="match status" value="1"/>
</dbReference>
<reference evidence="5 6" key="1">
    <citation type="submission" date="2018-11" db="EMBL/GenBank/DDBJ databases">
        <title>Novel Erysipelotrichaceae bacterium isolated from small intestine of a swine.</title>
        <authorList>
            <person name="Kim J.S."/>
            <person name="Choe H."/>
            <person name="Lee Y.R."/>
            <person name="Kim K.M."/>
            <person name="Park D.S."/>
        </authorList>
    </citation>
    <scope>NUCLEOTIDE SEQUENCE [LARGE SCALE GENOMIC DNA]</scope>
    <source>
        <strain evidence="5 6">SG0102</strain>
    </source>
</reference>
<dbReference type="HAMAP" id="MF_00271">
    <property type="entry name" value="ATP_synth_D_arch"/>
    <property type="match status" value="1"/>
</dbReference>
<evidence type="ECO:0000256" key="3">
    <source>
        <dbReference type="ARBA" id="ARBA00023065"/>
    </source>
</evidence>
<keyword evidence="2 4" id="KW-0813">Transport</keyword>
<dbReference type="Proteomes" id="UP000268059">
    <property type="component" value="Chromosome"/>
</dbReference>
<dbReference type="NCBIfam" id="TIGR00309">
    <property type="entry name" value="V_ATPase_subD"/>
    <property type="match status" value="1"/>
</dbReference>
<protein>
    <recommendedName>
        <fullName evidence="4">V-type ATP synthase subunit D</fullName>
    </recommendedName>
    <alternativeName>
        <fullName evidence="4">V-ATPase subunit D</fullName>
    </alternativeName>
</protein>
<name>A0A3G9J350_9FIRM</name>
<evidence type="ECO:0000256" key="2">
    <source>
        <dbReference type="ARBA" id="ARBA00022448"/>
    </source>
</evidence>
<dbReference type="GO" id="GO:0046933">
    <property type="term" value="F:proton-transporting ATP synthase activity, rotational mechanism"/>
    <property type="evidence" value="ECO:0007669"/>
    <property type="project" value="UniProtKB-UniRule"/>
</dbReference>
<comment type="similarity">
    <text evidence="1 4">Belongs to the V-ATPase D subunit family.</text>
</comment>
<evidence type="ECO:0000313" key="5">
    <source>
        <dbReference type="EMBL" id="BBH25580.1"/>
    </source>
</evidence>
<comment type="function">
    <text evidence="4">Produces ATP from ADP in the presence of a proton gradient across the membrane.</text>
</comment>
<keyword evidence="4" id="KW-0066">ATP synthesis</keyword>
<dbReference type="Gene3D" id="1.10.287.3240">
    <property type="match status" value="1"/>
</dbReference>
<dbReference type="RefSeq" id="WP_125118517.1">
    <property type="nucleotide sequence ID" value="NZ_AP019309.1"/>
</dbReference>
<evidence type="ECO:0000256" key="4">
    <source>
        <dbReference type="HAMAP-Rule" id="MF_00271"/>
    </source>
</evidence>
<accession>A0A3G9J350</accession>
<keyword evidence="4" id="KW-0375">Hydrogen ion transport</keyword>
<dbReference type="GO" id="GO:0046961">
    <property type="term" value="F:proton-transporting ATPase activity, rotational mechanism"/>
    <property type="evidence" value="ECO:0007669"/>
    <property type="project" value="InterPro"/>
</dbReference>
<gene>
    <name evidence="5" type="primary">atpD_1</name>
    <name evidence="4" type="synonym">atpD</name>
    <name evidence="5" type="ORF">SG0102_05140</name>
</gene>
<dbReference type="InterPro" id="IPR002699">
    <property type="entry name" value="V_ATPase_D"/>
</dbReference>
<dbReference type="KEGG" id="ebm:SG0102_05140"/>
<proteinExistence type="inferred from homology"/>
<dbReference type="GO" id="GO:0005524">
    <property type="term" value="F:ATP binding"/>
    <property type="evidence" value="ECO:0007669"/>
    <property type="project" value="UniProtKB-UniRule"/>
</dbReference>
<evidence type="ECO:0000313" key="6">
    <source>
        <dbReference type="Proteomes" id="UP000268059"/>
    </source>
</evidence>
<organism evidence="5 6">
    <name type="scientific">Intestinibaculum porci</name>
    <dbReference type="NCBI Taxonomy" id="2487118"/>
    <lineage>
        <taxon>Bacteria</taxon>
        <taxon>Bacillati</taxon>
        <taxon>Bacillota</taxon>
        <taxon>Erysipelotrichia</taxon>
        <taxon>Erysipelotrichales</taxon>
        <taxon>Erysipelotrichaceae</taxon>
        <taxon>Intestinibaculum</taxon>
    </lineage>
</organism>
<dbReference type="OrthoDB" id="9781718at2"/>